<evidence type="ECO:0000313" key="2">
    <source>
        <dbReference type="Proteomes" id="UP001629235"/>
    </source>
</evidence>
<reference evidence="1 2" key="1">
    <citation type="journal article" date="2024" name="Chem. Sci.">
        <title>Discovery of megapolipeptins by genome mining of a Burkholderiales bacteria collection.</title>
        <authorList>
            <person name="Paulo B.S."/>
            <person name="Recchia M.J.J."/>
            <person name="Lee S."/>
            <person name="Fergusson C.H."/>
            <person name="Romanowski S.B."/>
            <person name="Hernandez A."/>
            <person name="Krull N."/>
            <person name="Liu D.Y."/>
            <person name="Cavanagh H."/>
            <person name="Bos A."/>
            <person name="Gray C.A."/>
            <person name="Murphy B.T."/>
            <person name="Linington R.G."/>
            <person name="Eustaquio A.S."/>
        </authorList>
    </citation>
    <scope>NUCLEOTIDE SEQUENCE [LARGE SCALE GENOMIC DNA]</scope>
    <source>
        <strain evidence="1 2">RL18-126-BIB-B</strain>
    </source>
</reference>
<comment type="caution">
    <text evidence="1">The sequence shown here is derived from an EMBL/GenBank/DDBJ whole genome shotgun (WGS) entry which is preliminary data.</text>
</comment>
<sequence length="132" mass="14398">MGLAGAAVATWLAPGFDEAQANTDRQTVECMTNRLTAEDQAQIAQFADKNDFDSLWRVYDRVFPDCAVRGDQRERKARLEAIAWNPAIGPQIHAPARGECGAGVGFALTCAALFFPAHMPHAPIRPPQPPRL</sequence>
<evidence type="ECO:0000313" key="1">
    <source>
        <dbReference type="EMBL" id="MFM0105086.1"/>
    </source>
</evidence>
<keyword evidence="2" id="KW-1185">Reference proteome</keyword>
<gene>
    <name evidence="1" type="ORF">PQR01_16750</name>
</gene>
<dbReference type="EMBL" id="JAQQDW010000030">
    <property type="protein sequence ID" value="MFM0105086.1"/>
    <property type="molecule type" value="Genomic_DNA"/>
</dbReference>
<dbReference type="Proteomes" id="UP001629235">
    <property type="component" value="Unassembled WGS sequence"/>
</dbReference>
<proteinExistence type="predicted"/>
<organism evidence="1 2">
    <name type="scientific">Paraburkholderia rhynchosiae</name>
    <dbReference type="NCBI Taxonomy" id="487049"/>
    <lineage>
        <taxon>Bacteria</taxon>
        <taxon>Pseudomonadati</taxon>
        <taxon>Pseudomonadota</taxon>
        <taxon>Betaproteobacteria</taxon>
        <taxon>Burkholderiales</taxon>
        <taxon>Burkholderiaceae</taxon>
        <taxon>Paraburkholderia</taxon>
    </lineage>
</organism>
<accession>A0ACC7NHP0</accession>
<name>A0ACC7NHP0_9BURK</name>
<protein>
    <submittedName>
        <fullName evidence="1">Uncharacterized protein</fullName>
    </submittedName>
</protein>